<sequence>MSERLITLKKEISRLEDHEKKLDTHKQWLQQSFNNIADDVENCHLAYVTSEDICKCFEGDTMLTIKAPNGTSLEVPHLSGQSSIGQIKYQIHLKSSTGPILVTLINKDAESETPVSVLVPPVKVESSLAKDTPKEAEQVAKMVEAPATRSTRLRSSPQKGAVTSSSHTPASTSQVEDAHHAHSPMGLKRKRGPGRPPKHPRIEAESPKEELDMEPDVILGDVLSGTCTSDVKLSQRDSELMEELMCSDCNDNLDLFTVFHFTCDLLFCEIFLSLTRPFIPEQYNLSSEKLSVLSKQLLLQYHQDFGPLVRLSPPPNEKDYYFNLGDNEGVCDLFDIPLMSITTLKPAIRRNPSQPRSKLYWTEMITVMNRRIRQPVARLERATERARLKDRTGSIFKAHALDLVQSSLQALGNIIDLNKEYIIKLEEVSDLQSKCVKEVGHQKYRLGILSGSIKKLRRSKPSPETEKEIERLEKDILRRKAQLYDMEQVLPKKNGMYLKIILGDVNVSILNKNDNKYTFLGHVFRCRLTSATAKTGFTQVNPKEGRSIWAMPCDMVDKSLRRFRYKDEYEKFKLVLSGIGFVLSVCNLFISVRVLELSFMFLLVWYYCTLTIRESILKVNGSRIKGWWRLHHFISTVVSGVLLIWPNTAVWYEFRGQLMWFNVYVSFVQYLQFRYQRGVLYRLKALGERHNMDITIEGFHSWMWRGLSFLLPFLYTVYMFQLYNAYTLYQLSYHPDATWQTPHGRLVSYNTYTLYQLSYHPDATLHVSVGTTLTHYQLSYHPDATWQVPFLALMFFVLFLGNIVTTSMVIPQKLHERMKLTYQLGLDRIRKYPTSPVNTHKTVVSEETNAAASSDSDKLNKSE</sequence>
<feature type="region of interest" description="Disordered" evidence="10">
    <location>
        <begin position="837"/>
        <end position="863"/>
    </location>
</feature>
<dbReference type="GO" id="GO:0016020">
    <property type="term" value="C:membrane"/>
    <property type="evidence" value="ECO:0007669"/>
    <property type="project" value="UniProtKB-SubCell"/>
</dbReference>
<dbReference type="InterPro" id="IPR012926">
    <property type="entry name" value="TMEM120A/B"/>
</dbReference>
<feature type="transmembrane region" description="Helical" evidence="11">
    <location>
        <begin position="597"/>
        <end position="616"/>
    </location>
</feature>
<evidence type="ECO:0000256" key="10">
    <source>
        <dbReference type="SAM" id="MobiDB-lite"/>
    </source>
</evidence>
<dbReference type="CDD" id="cd14660">
    <property type="entry name" value="E2F_DD"/>
    <property type="match status" value="1"/>
</dbReference>
<feature type="domain" description="E2F transcription factor CC-MB" evidence="12">
    <location>
        <begin position="8"/>
        <end position="106"/>
    </location>
</feature>
<accession>A0A7R9F3Y4</accession>
<feature type="compositionally biased region" description="Basic residues" evidence="10">
    <location>
        <begin position="187"/>
        <end position="199"/>
    </location>
</feature>
<evidence type="ECO:0000259" key="12">
    <source>
        <dbReference type="Pfam" id="PF16421"/>
    </source>
</evidence>
<dbReference type="AlphaFoldDB" id="A0A7R9F3Y4"/>
<name>A0A7R9F3Y4_9NEOP</name>
<comment type="similarity">
    <text evidence="2">Belongs to the TMEM120 family.</text>
</comment>
<comment type="subcellular location">
    <subcellularLocation>
        <location evidence="1">Membrane</location>
        <topology evidence="1">Multi-pass membrane protein</topology>
    </subcellularLocation>
</comment>
<feature type="region of interest" description="Disordered" evidence="10">
    <location>
        <begin position="128"/>
        <end position="210"/>
    </location>
</feature>
<evidence type="ECO:0000256" key="6">
    <source>
        <dbReference type="ARBA" id="ARBA00023015"/>
    </source>
</evidence>
<evidence type="ECO:0000256" key="8">
    <source>
        <dbReference type="ARBA" id="ARBA00023136"/>
    </source>
</evidence>
<dbReference type="EMBL" id="OD567246">
    <property type="protein sequence ID" value="CAD7445390.1"/>
    <property type="molecule type" value="Genomic_DNA"/>
</dbReference>
<keyword evidence="5 11" id="KW-1133">Transmembrane helix</keyword>
<evidence type="ECO:0000313" key="13">
    <source>
        <dbReference type="EMBL" id="CAD7445390.1"/>
    </source>
</evidence>
<dbReference type="GO" id="GO:0003677">
    <property type="term" value="F:DNA binding"/>
    <property type="evidence" value="ECO:0007669"/>
    <property type="project" value="UniProtKB-KW"/>
</dbReference>
<dbReference type="Pfam" id="PF16421">
    <property type="entry name" value="E2F_CC-MB"/>
    <property type="match status" value="1"/>
</dbReference>
<evidence type="ECO:0000256" key="1">
    <source>
        <dbReference type="ARBA" id="ARBA00004141"/>
    </source>
</evidence>
<evidence type="ECO:0000256" key="4">
    <source>
        <dbReference type="ARBA" id="ARBA00022692"/>
    </source>
</evidence>
<feature type="compositionally biased region" description="Polar residues" evidence="10">
    <location>
        <begin position="148"/>
        <end position="175"/>
    </location>
</feature>
<feature type="transmembrane region" description="Helical" evidence="11">
    <location>
        <begin position="628"/>
        <end position="646"/>
    </location>
</feature>
<feature type="transmembrane region" description="Helical" evidence="11">
    <location>
        <begin position="788"/>
        <end position="810"/>
    </location>
</feature>
<reference evidence="13" key="1">
    <citation type="submission" date="2020-11" db="EMBL/GenBank/DDBJ databases">
        <authorList>
            <person name="Tran Van P."/>
        </authorList>
    </citation>
    <scope>NUCLEOTIDE SEQUENCE</scope>
</reference>
<dbReference type="GO" id="GO:0046983">
    <property type="term" value="F:protein dimerization activity"/>
    <property type="evidence" value="ECO:0007669"/>
    <property type="project" value="InterPro"/>
</dbReference>
<evidence type="ECO:0000256" key="5">
    <source>
        <dbReference type="ARBA" id="ARBA00022989"/>
    </source>
</evidence>
<protein>
    <recommendedName>
        <fullName evidence="12">E2F transcription factor CC-MB domain-containing protein</fullName>
    </recommendedName>
</protein>
<comment type="similarity">
    <text evidence="3">Belongs to the E2F/DP family.</text>
</comment>
<evidence type="ECO:0000256" key="9">
    <source>
        <dbReference type="ARBA" id="ARBA00023163"/>
    </source>
</evidence>
<keyword evidence="4 11" id="KW-0812">Transmembrane</keyword>
<organism evidence="13">
    <name type="scientific">Timema bartmani</name>
    <dbReference type="NCBI Taxonomy" id="61472"/>
    <lineage>
        <taxon>Eukaryota</taxon>
        <taxon>Metazoa</taxon>
        <taxon>Ecdysozoa</taxon>
        <taxon>Arthropoda</taxon>
        <taxon>Hexapoda</taxon>
        <taxon>Insecta</taxon>
        <taxon>Pterygota</taxon>
        <taxon>Neoptera</taxon>
        <taxon>Polyneoptera</taxon>
        <taxon>Phasmatodea</taxon>
        <taxon>Timematodea</taxon>
        <taxon>Timematoidea</taxon>
        <taxon>Timematidae</taxon>
        <taxon>Timema</taxon>
    </lineage>
</organism>
<dbReference type="SUPFAM" id="SSF144074">
    <property type="entry name" value="E2F-DP heterodimerization region"/>
    <property type="match status" value="1"/>
</dbReference>
<keyword evidence="7" id="KW-0238">DNA-binding</keyword>
<proteinExistence type="inferred from homology"/>
<evidence type="ECO:0000256" key="7">
    <source>
        <dbReference type="ARBA" id="ARBA00023125"/>
    </source>
</evidence>
<evidence type="ECO:0000256" key="3">
    <source>
        <dbReference type="ARBA" id="ARBA00010940"/>
    </source>
</evidence>
<keyword evidence="9" id="KW-0804">Transcription</keyword>
<keyword evidence="6" id="KW-0805">Transcription regulation</keyword>
<keyword evidence="8 11" id="KW-0472">Membrane</keyword>
<dbReference type="PANTHER" id="PTHR21433">
    <property type="entry name" value="TRANSMEMBRANE PROTEIN INDUCED BY TUMOR NECROSIS FACTOR ALPHA"/>
    <property type="match status" value="1"/>
</dbReference>
<dbReference type="InterPro" id="IPR037241">
    <property type="entry name" value="E2F-DP_heterodim"/>
</dbReference>
<feature type="transmembrane region" description="Helical" evidence="11">
    <location>
        <begin position="572"/>
        <end position="591"/>
    </location>
</feature>
<dbReference type="Pfam" id="PF07851">
    <property type="entry name" value="TMEM120A-B"/>
    <property type="match status" value="3"/>
</dbReference>
<dbReference type="InterPro" id="IPR032198">
    <property type="entry name" value="E2F_CC-MB"/>
</dbReference>
<dbReference type="PANTHER" id="PTHR21433:SF0">
    <property type="entry name" value="TRANSMEMBRANE PROTEIN 120 HOMOLOG"/>
    <property type="match status" value="1"/>
</dbReference>
<evidence type="ECO:0000256" key="2">
    <source>
        <dbReference type="ARBA" id="ARBA00009700"/>
    </source>
</evidence>
<evidence type="ECO:0000256" key="11">
    <source>
        <dbReference type="SAM" id="Phobius"/>
    </source>
</evidence>
<feature type="transmembrane region" description="Helical" evidence="11">
    <location>
        <begin position="702"/>
        <end position="723"/>
    </location>
</feature>
<gene>
    <name evidence="13" type="ORF">TBIB3V08_LOCUS7742</name>
</gene>
<feature type="compositionally biased region" description="Polar residues" evidence="10">
    <location>
        <begin position="837"/>
        <end position="854"/>
    </location>
</feature>
<feature type="compositionally biased region" description="Basic and acidic residues" evidence="10">
    <location>
        <begin position="200"/>
        <end position="210"/>
    </location>
</feature>
<dbReference type="Gene3D" id="6.10.250.540">
    <property type="match status" value="1"/>
</dbReference>